<comment type="caution">
    <text evidence="3">The sequence shown here is derived from an EMBL/GenBank/DDBJ whole genome shotgun (WGS) entry which is preliminary data.</text>
</comment>
<sequence length="123" mass="13259">MNPCPCGWRGDPNGRCRCTPDVATRHLRKLSGPLLDRIDIQIELPALSPAELSGRSASIGETSATVARRVADARDRQLERQGRIGNWTGARWTPSASSTPPGKRCFAKPENVSAGRHGLITAC</sequence>
<accession>A0ABW8M9I3</accession>
<evidence type="ECO:0000313" key="3">
    <source>
        <dbReference type="EMBL" id="MFK4440328.1"/>
    </source>
</evidence>
<evidence type="ECO:0000313" key="4">
    <source>
        <dbReference type="Proteomes" id="UP001620514"/>
    </source>
</evidence>
<evidence type="ECO:0000259" key="2">
    <source>
        <dbReference type="Pfam" id="PF01078"/>
    </source>
</evidence>
<reference evidence="3 4" key="1">
    <citation type="submission" date="2024-10" db="EMBL/GenBank/DDBJ databases">
        <authorList>
            <person name="Deangelis K."/>
            <person name="Huntemann M."/>
            <person name="Clum A."/>
            <person name="Wang J."/>
            <person name="Palaniappan K."/>
            <person name="Ritter S."/>
            <person name="Chen I.-M."/>
            <person name="Stamatis D."/>
            <person name="Reddy T."/>
            <person name="O'Malley R."/>
            <person name="Daum C."/>
            <person name="Ng V."/>
            <person name="Ivanova N."/>
            <person name="Kyrpides N."/>
            <person name="Woyke T."/>
        </authorList>
    </citation>
    <scope>NUCLEOTIDE SEQUENCE [LARGE SCALE GENOMIC DNA]</scope>
    <source>
        <strain evidence="3 4">GAS97</strain>
    </source>
</reference>
<name>A0ABW8M9I3_9BURK</name>
<gene>
    <name evidence="3" type="ORF">ABH943_000328</name>
</gene>
<proteinExistence type="predicted"/>
<dbReference type="Pfam" id="PF01078">
    <property type="entry name" value="Mg_chelatase"/>
    <property type="match status" value="1"/>
</dbReference>
<reference evidence="3 4" key="2">
    <citation type="submission" date="2024-11" db="EMBL/GenBank/DDBJ databases">
        <title>Using genomics to understand microbial adaptation to soil warming.</title>
        <authorList>
            <person name="Deangelis K.M. PhD."/>
        </authorList>
    </citation>
    <scope>NUCLEOTIDE SEQUENCE [LARGE SCALE GENOMIC DNA]</scope>
    <source>
        <strain evidence="3 4">GAS97</strain>
    </source>
</reference>
<organism evidence="3 4">
    <name type="scientific">Caballeronia udeis</name>
    <dbReference type="NCBI Taxonomy" id="1232866"/>
    <lineage>
        <taxon>Bacteria</taxon>
        <taxon>Pseudomonadati</taxon>
        <taxon>Pseudomonadota</taxon>
        <taxon>Betaproteobacteria</taxon>
        <taxon>Burkholderiales</taxon>
        <taxon>Burkholderiaceae</taxon>
        <taxon>Caballeronia</taxon>
    </lineage>
</organism>
<dbReference type="EMBL" id="JBIYDN010000001">
    <property type="protein sequence ID" value="MFK4440328.1"/>
    <property type="molecule type" value="Genomic_DNA"/>
</dbReference>
<feature type="region of interest" description="Disordered" evidence="1">
    <location>
        <begin position="85"/>
        <end position="105"/>
    </location>
</feature>
<dbReference type="Proteomes" id="UP001620514">
    <property type="component" value="Unassembled WGS sequence"/>
</dbReference>
<feature type="domain" description="Magnesium chelatase ChlI-like catalytic" evidence="2">
    <location>
        <begin position="1"/>
        <end position="51"/>
    </location>
</feature>
<evidence type="ECO:0000256" key="1">
    <source>
        <dbReference type="SAM" id="MobiDB-lite"/>
    </source>
</evidence>
<keyword evidence="4" id="KW-1185">Reference proteome</keyword>
<protein>
    <submittedName>
        <fullName evidence="3">ATPase with chaperone activity</fullName>
    </submittedName>
</protein>
<dbReference type="InterPro" id="IPR000523">
    <property type="entry name" value="Mg_chelatse_chII-like_cat_dom"/>
</dbReference>